<dbReference type="EMBL" id="JADEWB010000025">
    <property type="protein sequence ID" value="MBE9235784.1"/>
    <property type="molecule type" value="Genomic_DNA"/>
</dbReference>
<dbReference type="InterPro" id="IPR013784">
    <property type="entry name" value="Carb-bd-like_fold"/>
</dbReference>
<name>A0ABR9VBA5_9CYAN</name>
<evidence type="ECO:0000313" key="1">
    <source>
        <dbReference type="EMBL" id="MBE9235784.1"/>
    </source>
</evidence>
<comment type="caution">
    <text evidence="1">The sequence shown here is derived from an EMBL/GenBank/DDBJ whole genome shotgun (WGS) entry which is preliminary data.</text>
</comment>
<proteinExistence type="predicted"/>
<organism evidence="1 2">
    <name type="scientific">Sphaerospermopsis aphanizomenoides LEGE 00250</name>
    <dbReference type="NCBI Taxonomy" id="2777972"/>
    <lineage>
        <taxon>Bacteria</taxon>
        <taxon>Bacillati</taxon>
        <taxon>Cyanobacteriota</taxon>
        <taxon>Cyanophyceae</taxon>
        <taxon>Nostocales</taxon>
        <taxon>Aphanizomenonaceae</taxon>
        <taxon>Sphaerospermopsis</taxon>
        <taxon>Sphaerospermopsis aphanizomenoides</taxon>
    </lineage>
</organism>
<dbReference type="Proteomes" id="UP000606776">
    <property type="component" value="Unassembled WGS sequence"/>
</dbReference>
<dbReference type="Gene3D" id="2.60.40.1120">
    <property type="entry name" value="Carboxypeptidase-like, regulatory domain"/>
    <property type="match status" value="1"/>
</dbReference>
<gene>
    <name evidence="1" type="ORF">IQ227_06970</name>
</gene>
<dbReference type="RefSeq" id="WP_193942293.1">
    <property type="nucleotide sequence ID" value="NZ_JADEWB010000025.1"/>
</dbReference>
<dbReference type="SUPFAM" id="SSF49452">
    <property type="entry name" value="Starch-binding domain-like"/>
    <property type="match status" value="1"/>
</dbReference>
<protein>
    <submittedName>
        <fullName evidence="1">Carboxypeptidase regulatory-like domain-containing protein</fullName>
    </submittedName>
</protein>
<dbReference type="Pfam" id="PF13620">
    <property type="entry name" value="CarboxypepD_reg"/>
    <property type="match status" value="1"/>
</dbReference>
<evidence type="ECO:0000313" key="2">
    <source>
        <dbReference type="Proteomes" id="UP000606776"/>
    </source>
</evidence>
<reference evidence="1 2" key="1">
    <citation type="submission" date="2020-10" db="EMBL/GenBank/DDBJ databases">
        <authorList>
            <person name="Castelo-Branco R."/>
            <person name="Eusebio N."/>
            <person name="Adriana R."/>
            <person name="Vieira A."/>
            <person name="Brugerolle De Fraissinette N."/>
            <person name="Rezende De Castro R."/>
            <person name="Schneider M.P."/>
            <person name="Vasconcelos V."/>
            <person name="Leao P.N."/>
        </authorList>
    </citation>
    <scope>NUCLEOTIDE SEQUENCE [LARGE SCALE GENOMIC DNA]</scope>
    <source>
        <strain evidence="1 2">LEGE 00250</strain>
    </source>
</reference>
<accession>A0ABR9VBA5</accession>
<keyword evidence="2" id="KW-1185">Reference proteome</keyword>
<sequence>MLPAYVLLNYYPPLALTSSTQIVNHSINEVKVFPSSPEIESSQIPTFSSSPQPELEQTISCSTSGLTQNRTKLGVIHELPLQKNKGLSDILHKSYTSQNYINNNLTYKITQSNDSANPKPEEKSPPFVVLPVGINIGKRNILQSSFVRGYEDGAKAVNFADWLVTFKDVTTALNLTVTNLPDGQIEVTGVGLIKRINPNKLTTDPELGEVISIAKIEELLGVKTQFDIVSYSIVLEPPWLNLQGKKNRQQEIPVILEGLPVVKSPAFTFYTFGQQINISGSDNSNKLTTQGTLTTIGTILGGSWFLRINQPDLLDTKTWQIQEAQYFKLGEFNDYIIGSQPTFWQGQGKGDYWGLTTIKRFGFKADDTGGSAYSPSQRLQSNTINRIIEGTAAPGTLVQLVSGSDNTIWGQVLVDSTGVYRFDNIPISSNGGNYRVLLYANGQLASTPVEQEPIFLNLPGQLTKGTSSLIVSGGLSRQTSSNELFGDLTDVRGGVGYRYGVSDSLTLGAGVVYDRDLLGLFNIFYQPNNFPLKLAVSALQTPEKFKYNANIDFRPSPKFNLNLSSNELFQSFNLNWNLARSLNITSSGNNNSDIINVGFNFNQNFGNIFTYSNLKLDNKGQLDWNSNARWRKFNVSARSSSTGMGLQLGYDGDIFNLPANESLNLSYETNNSNNRNNDLLTLKWKYQSPYSQSEQRSVWDFDLGYGIGSQGSGFLASVSTVFIPGLSLRLRYDGVSLTSDSASYRIEIGSAVNFSPIFSPGDTRFERLRSEGGVFIQSFLDKNNNGVRDKNEEVYTEDTELLLMLNNKKLNRSNSNITPQGVFVKLEPGFYRLDLDPAGYPLDYKPTQTSSAIEVVAGSYTKLSIPFVASYTLVGTVTDSQGKPIAGARVEAINPNNKSSTISITNSAGIFYLEQLPLGTYQLTVNGKPAEPNTVTINPDDPTVKELNLKLL</sequence>